<organism evidence="2 3">
    <name type="scientific">Coprinellus micaceus</name>
    <name type="common">Glistening ink-cap mushroom</name>
    <name type="synonym">Coprinus micaceus</name>
    <dbReference type="NCBI Taxonomy" id="71717"/>
    <lineage>
        <taxon>Eukaryota</taxon>
        <taxon>Fungi</taxon>
        <taxon>Dikarya</taxon>
        <taxon>Basidiomycota</taxon>
        <taxon>Agaricomycotina</taxon>
        <taxon>Agaricomycetes</taxon>
        <taxon>Agaricomycetidae</taxon>
        <taxon>Agaricales</taxon>
        <taxon>Agaricineae</taxon>
        <taxon>Psathyrellaceae</taxon>
        <taxon>Coprinellus</taxon>
    </lineage>
</organism>
<sequence>MSLLPLPCSVFRDFYLKEIKTRTRELAGPPPNANYQGHQFAEIRLSFGELSLPNIGRYSAKCVHPNHRDHMRYPNCHKVRMITALLQEIEFEHLRIKIEHFTRITNRPWGLAQQPTSSKPSPIIDVDALGR</sequence>
<name>A0A4Y7TTH7_COPMI</name>
<evidence type="ECO:0000313" key="3">
    <source>
        <dbReference type="Proteomes" id="UP000298030"/>
    </source>
</evidence>
<proteinExistence type="predicted"/>
<dbReference type="AlphaFoldDB" id="A0A4Y7TTH7"/>
<dbReference type="EMBL" id="QPFP01000004">
    <property type="protein sequence ID" value="TEB37188.1"/>
    <property type="molecule type" value="Genomic_DNA"/>
</dbReference>
<dbReference type="Proteomes" id="UP000298030">
    <property type="component" value="Unassembled WGS sequence"/>
</dbReference>
<keyword evidence="3" id="KW-1185">Reference proteome</keyword>
<evidence type="ECO:0000256" key="1">
    <source>
        <dbReference type="SAM" id="MobiDB-lite"/>
    </source>
</evidence>
<feature type="region of interest" description="Disordered" evidence="1">
    <location>
        <begin position="111"/>
        <end position="131"/>
    </location>
</feature>
<protein>
    <submittedName>
        <fullName evidence="2">Uncharacterized protein</fullName>
    </submittedName>
</protein>
<comment type="caution">
    <text evidence="2">The sequence shown here is derived from an EMBL/GenBank/DDBJ whole genome shotgun (WGS) entry which is preliminary data.</text>
</comment>
<accession>A0A4Y7TTH7</accession>
<dbReference type="OrthoDB" id="3050857at2759"/>
<gene>
    <name evidence="2" type="ORF">FA13DRAFT_1786380</name>
</gene>
<reference evidence="2 3" key="1">
    <citation type="journal article" date="2019" name="Nat. Ecol. Evol.">
        <title>Megaphylogeny resolves global patterns of mushroom evolution.</title>
        <authorList>
            <person name="Varga T."/>
            <person name="Krizsan K."/>
            <person name="Foldi C."/>
            <person name="Dima B."/>
            <person name="Sanchez-Garcia M."/>
            <person name="Sanchez-Ramirez S."/>
            <person name="Szollosi G.J."/>
            <person name="Szarkandi J.G."/>
            <person name="Papp V."/>
            <person name="Albert L."/>
            <person name="Andreopoulos W."/>
            <person name="Angelini C."/>
            <person name="Antonin V."/>
            <person name="Barry K.W."/>
            <person name="Bougher N.L."/>
            <person name="Buchanan P."/>
            <person name="Buyck B."/>
            <person name="Bense V."/>
            <person name="Catcheside P."/>
            <person name="Chovatia M."/>
            <person name="Cooper J."/>
            <person name="Damon W."/>
            <person name="Desjardin D."/>
            <person name="Finy P."/>
            <person name="Geml J."/>
            <person name="Haridas S."/>
            <person name="Hughes K."/>
            <person name="Justo A."/>
            <person name="Karasinski D."/>
            <person name="Kautmanova I."/>
            <person name="Kiss B."/>
            <person name="Kocsube S."/>
            <person name="Kotiranta H."/>
            <person name="LaButti K.M."/>
            <person name="Lechner B.E."/>
            <person name="Liimatainen K."/>
            <person name="Lipzen A."/>
            <person name="Lukacs Z."/>
            <person name="Mihaltcheva S."/>
            <person name="Morgado L.N."/>
            <person name="Niskanen T."/>
            <person name="Noordeloos M.E."/>
            <person name="Ohm R.A."/>
            <person name="Ortiz-Santana B."/>
            <person name="Ovrebo C."/>
            <person name="Racz N."/>
            <person name="Riley R."/>
            <person name="Savchenko A."/>
            <person name="Shiryaev A."/>
            <person name="Soop K."/>
            <person name="Spirin V."/>
            <person name="Szebenyi C."/>
            <person name="Tomsovsky M."/>
            <person name="Tulloss R.E."/>
            <person name="Uehling J."/>
            <person name="Grigoriev I.V."/>
            <person name="Vagvolgyi C."/>
            <person name="Papp T."/>
            <person name="Martin F.M."/>
            <person name="Miettinen O."/>
            <person name="Hibbett D.S."/>
            <person name="Nagy L.G."/>
        </authorList>
    </citation>
    <scope>NUCLEOTIDE SEQUENCE [LARGE SCALE GENOMIC DNA]</scope>
    <source>
        <strain evidence="2 3">FP101781</strain>
    </source>
</reference>
<evidence type="ECO:0000313" key="2">
    <source>
        <dbReference type="EMBL" id="TEB37188.1"/>
    </source>
</evidence>